<accession>A0A0G1HJR6</accession>
<evidence type="ECO:0000313" key="2">
    <source>
        <dbReference type="EMBL" id="KKT47456.1"/>
    </source>
</evidence>
<dbReference type="InterPro" id="IPR012340">
    <property type="entry name" value="NA-bd_OB-fold"/>
</dbReference>
<dbReference type="InterPro" id="IPR002878">
    <property type="entry name" value="ChsH2_C"/>
</dbReference>
<feature type="domain" description="ChsH2 C-terminal OB-fold" evidence="1">
    <location>
        <begin position="18"/>
        <end position="76"/>
    </location>
</feature>
<reference evidence="2 3" key="1">
    <citation type="journal article" date="2015" name="Nature">
        <title>rRNA introns, odd ribosomes, and small enigmatic genomes across a large radiation of phyla.</title>
        <authorList>
            <person name="Brown C.T."/>
            <person name="Hug L.A."/>
            <person name="Thomas B.C."/>
            <person name="Sharon I."/>
            <person name="Castelle C.J."/>
            <person name="Singh A."/>
            <person name="Wilkins M.J."/>
            <person name="Williams K.H."/>
            <person name="Banfield J.F."/>
        </authorList>
    </citation>
    <scope>NUCLEOTIDE SEQUENCE [LARGE SCALE GENOMIC DNA]</scope>
</reference>
<evidence type="ECO:0000259" key="1">
    <source>
        <dbReference type="Pfam" id="PF01796"/>
    </source>
</evidence>
<dbReference type="EMBL" id="LCIB01000007">
    <property type="protein sequence ID" value="KKT47456.1"/>
    <property type="molecule type" value="Genomic_DNA"/>
</dbReference>
<proteinExistence type="predicted"/>
<name>A0A0G1HJR6_9BACT</name>
<dbReference type="Pfam" id="PF01796">
    <property type="entry name" value="OB_ChsH2_C"/>
    <property type="match status" value="1"/>
</dbReference>
<protein>
    <recommendedName>
        <fullName evidence="1">ChsH2 C-terminal OB-fold domain-containing protein</fullName>
    </recommendedName>
</protein>
<sequence length="99" mass="11313">MYSPVKLWRNQKNVQALLGKTGVIVSWTVVRVPPEGFSNQAPYPVVVVDLEDKKRMSVQMVDWEPKHCRIGQRVRVILRRISETSSEGIIPYGVKVKPI</sequence>
<evidence type="ECO:0000313" key="3">
    <source>
        <dbReference type="Proteomes" id="UP000034063"/>
    </source>
</evidence>
<dbReference type="AlphaFoldDB" id="A0A0G1HJR6"/>
<dbReference type="SUPFAM" id="SSF50249">
    <property type="entry name" value="Nucleic acid-binding proteins"/>
    <property type="match status" value="1"/>
</dbReference>
<dbReference type="Proteomes" id="UP000034063">
    <property type="component" value="Unassembled WGS sequence"/>
</dbReference>
<comment type="caution">
    <text evidence="2">The sequence shown here is derived from an EMBL/GenBank/DDBJ whole genome shotgun (WGS) entry which is preliminary data.</text>
</comment>
<gene>
    <name evidence="2" type="ORF">UW37_C0007G0022</name>
</gene>
<organism evidence="2 3">
    <name type="scientific">Candidatus Gottesmanbacteria bacterium GW2011_GWA2_44_17</name>
    <dbReference type="NCBI Taxonomy" id="1618444"/>
    <lineage>
        <taxon>Bacteria</taxon>
        <taxon>Candidatus Gottesmaniibacteriota</taxon>
    </lineage>
</organism>